<evidence type="ECO:0000313" key="3">
    <source>
        <dbReference type="EMBL" id="OEV34597.1"/>
    </source>
</evidence>
<dbReference type="EMBL" id="BMUB01000042">
    <property type="protein sequence ID" value="GGV07015.1"/>
    <property type="molecule type" value="Genomic_DNA"/>
</dbReference>
<reference evidence="3 4" key="2">
    <citation type="submission" date="2014-07" db="EMBL/GenBank/DDBJ databases">
        <authorList>
            <person name="Zhang J.E."/>
            <person name="Yang H."/>
            <person name="Guo J."/>
            <person name="Deng Z."/>
            <person name="Luo H."/>
            <person name="Luo M."/>
            <person name="Zhao B."/>
        </authorList>
    </citation>
    <scope>NUCLEOTIDE SEQUENCE [LARGE SCALE GENOMIC DNA]</scope>
    <source>
        <strain evidence="3">ATCC 10762</strain>
        <strain evidence="4">ATCC 10762 / DSM 40127 / CCM 3239 / JCM 4008 / LMG 5968 / NBRC 12843 / NCIMB 8234 / A-377</strain>
    </source>
</reference>
<evidence type="ECO:0000256" key="1">
    <source>
        <dbReference type="SAM" id="MobiDB-lite"/>
    </source>
</evidence>
<reference evidence="2" key="1">
    <citation type="journal article" date="2014" name="Int. J. Syst. Evol. Microbiol.">
        <title>Complete genome sequence of Corynebacterium casei LMG S-19264T (=DSM 44701T), isolated from a smear-ripened cheese.</title>
        <authorList>
            <consortium name="US DOE Joint Genome Institute (JGI-PGF)"/>
            <person name="Walter F."/>
            <person name="Albersmeier A."/>
            <person name="Kalinowski J."/>
            <person name="Ruckert C."/>
        </authorList>
    </citation>
    <scope>NUCLEOTIDE SEQUENCE</scope>
    <source>
        <strain evidence="2">JCM 4434</strain>
    </source>
</reference>
<protein>
    <submittedName>
        <fullName evidence="3">Uncharacterized protein</fullName>
    </submittedName>
</protein>
<dbReference type="AlphaFoldDB" id="A0A1E7N1N8"/>
<accession>A0A8H9I137</accession>
<feature type="region of interest" description="Disordered" evidence="1">
    <location>
        <begin position="123"/>
        <end position="149"/>
    </location>
</feature>
<reference evidence="3" key="3">
    <citation type="submission" date="2016-08" db="EMBL/GenBank/DDBJ databases">
        <title>Sequencing, Assembly and Comparative Genomics of S. aureofaciens ATCC 10762.</title>
        <authorList>
            <person name="Gradnigo J.S."/>
            <person name="Johnson N."/>
            <person name="Somerville G.A."/>
        </authorList>
    </citation>
    <scope>NUCLEOTIDE SEQUENCE [LARGE SCALE GENOMIC DNA]</scope>
    <source>
        <strain evidence="3">ATCC 10762</strain>
    </source>
</reference>
<keyword evidence="4" id="KW-1185">Reference proteome</keyword>
<dbReference type="Proteomes" id="UP000037395">
    <property type="component" value="Unassembled WGS sequence"/>
</dbReference>
<comment type="caution">
    <text evidence="3">The sequence shown here is derived from an EMBL/GenBank/DDBJ whole genome shotgun (WGS) entry which is preliminary data.</text>
</comment>
<dbReference type="GeneID" id="97490123"/>
<accession>A0A1E7N1N8</accession>
<reference evidence="4" key="4">
    <citation type="submission" date="2016-08" db="EMBL/GenBank/DDBJ databases">
        <title>Sequencing, assembly and comparative genomics of S. aureofaciens ATCC 10762.</title>
        <authorList>
            <person name="Gradnigo J.S."/>
            <person name="Johnson N."/>
            <person name="Somerville G.A."/>
        </authorList>
    </citation>
    <scope>NUCLEOTIDE SEQUENCE [LARGE SCALE GENOMIC DNA]</scope>
    <source>
        <strain evidence="4">ATCC 10762 / DSM 40127 / CCM 3239 / JCM 4008 / LMG 5968 / NBRC 12843 / NCIMB 8234 / A-377</strain>
    </source>
</reference>
<dbReference type="EMBL" id="JPRF03000043">
    <property type="protein sequence ID" value="OEV34597.1"/>
    <property type="molecule type" value="Genomic_DNA"/>
</dbReference>
<dbReference type="KEGG" id="kau:B6264_26960"/>
<sequence length="183" mass="19743">MDVLPELLAALPALDAGLDPAAPWPLRRVELRVPEGVTVHIGDPQGSDGYAIEVPQIVAYLVLDADPDEPEITAALLRLDDAYPVGMDEDVEFLDTFTGVLLVHALADNRSAVRFAQDFAEAGDRRHEVNPGAEATGRTGKPSESWQLEPDGPVLALRVNQEGMNVFTCRDAQGRNVGMLLHA</sequence>
<gene>
    <name evidence="2" type="ORF">GCM10010502_72690</name>
    <name evidence="3" type="ORF">HS99_0008835</name>
</gene>
<dbReference type="OrthoDB" id="17337at2063"/>
<evidence type="ECO:0000313" key="2">
    <source>
        <dbReference type="EMBL" id="GGV07015.1"/>
    </source>
</evidence>
<organism evidence="3 4">
    <name type="scientific">Kitasatospora aureofaciens</name>
    <name type="common">Streptomyces aureofaciens</name>
    <dbReference type="NCBI Taxonomy" id="1894"/>
    <lineage>
        <taxon>Bacteria</taxon>
        <taxon>Bacillati</taxon>
        <taxon>Actinomycetota</taxon>
        <taxon>Actinomycetes</taxon>
        <taxon>Kitasatosporales</taxon>
        <taxon>Streptomycetaceae</taxon>
        <taxon>Kitasatospora</taxon>
    </lineage>
</organism>
<name>A0A1E7N1N8_KITAU</name>
<reference evidence="2" key="5">
    <citation type="submission" date="2020-09" db="EMBL/GenBank/DDBJ databases">
        <authorList>
            <person name="Sun Q."/>
            <person name="Ohkuma M."/>
        </authorList>
    </citation>
    <scope>NUCLEOTIDE SEQUENCE</scope>
    <source>
        <strain evidence="2">JCM 4434</strain>
    </source>
</reference>
<dbReference type="RefSeq" id="WP_030558161.1">
    <property type="nucleotide sequence ID" value="NZ_BMUB01000042.1"/>
</dbReference>
<evidence type="ECO:0000313" key="4">
    <source>
        <dbReference type="Proteomes" id="UP000037395"/>
    </source>
</evidence>
<dbReference type="Proteomes" id="UP000610124">
    <property type="component" value="Unassembled WGS sequence"/>
</dbReference>
<proteinExistence type="predicted"/>